<dbReference type="Pfam" id="PF10416">
    <property type="entry name" value="IBD"/>
    <property type="match status" value="1"/>
</dbReference>
<keyword evidence="3" id="KW-1185">Reference proteome</keyword>
<gene>
    <name evidence="2" type="ORF">TRFO_42256</name>
</gene>
<dbReference type="VEuPathDB" id="TrichDB:TRFO_42256"/>
<feature type="domain" description="Initiator binding" evidence="1">
    <location>
        <begin position="28"/>
        <end position="151"/>
    </location>
</feature>
<evidence type="ECO:0000313" key="2">
    <source>
        <dbReference type="EMBL" id="OHT15830.1"/>
    </source>
</evidence>
<dbReference type="InterPro" id="IPR018845">
    <property type="entry name" value="Initiator-bd"/>
</dbReference>
<comment type="caution">
    <text evidence="2">The sequence shown here is derived from an EMBL/GenBank/DDBJ whole genome shotgun (WGS) entry which is preliminary data.</text>
</comment>
<organism evidence="2 3">
    <name type="scientific">Tritrichomonas foetus</name>
    <dbReference type="NCBI Taxonomy" id="1144522"/>
    <lineage>
        <taxon>Eukaryota</taxon>
        <taxon>Metamonada</taxon>
        <taxon>Parabasalia</taxon>
        <taxon>Tritrichomonadida</taxon>
        <taxon>Tritrichomonadidae</taxon>
        <taxon>Tritrichomonas</taxon>
    </lineage>
</organism>
<sequence>MSLQCINQASSTIDSCIPKEIWDSLTNEDRSAYFRMKLQFHQNQRMVGKESRIVSFHKELLNVRSFIERREEGIEERSIVSGVCFAGRFICVNTRQLKCFLGRCKSSINGCFQQLGYVALKTKTKARNCILSVMHTLVNNQGNLRQWTVRCSSNAAMFSIVSTFPDIEIPEIKDEELVLPIKKTDGQNENQNLIYHQKQNNNNLINNKSNTYIKNGLFNYNSFHNKTLGNSCLKSTEGRIIKANTHEKIINELVLPPVEQLIQPTCFDIDESEWGIEISRDNFYLIDYNIETFELNEQLVEQIHPISWNEDATFWV</sequence>
<protein>
    <recommendedName>
        <fullName evidence="1">Initiator binding domain-containing protein</fullName>
    </recommendedName>
</protein>
<evidence type="ECO:0000259" key="1">
    <source>
        <dbReference type="Pfam" id="PF10416"/>
    </source>
</evidence>
<accession>A0A1J4L1J6</accession>
<dbReference type="Proteomes" id="UP000179807">
    <property type="component" value="Unassembled WGS sequence"/>
</dbReference>
<reference evidence="2" key="1">
    <citation type="submission" date="2016-10" db="EMBL/GenBank/DDBJ databases">
        <authorList>
            <person name="Benchimol M."/>
            <person name="Almeida L.G."/>
            <person name="Vasconcelos A.T."/>
            <person name="Perreira-Neves A."/>
            <person name="Rosa I.A."/>
            <person name="Tasca T."/>
            <person name="Bogo M.R."/>
            <person name="de Souza W."/>
        </authorList>
    </citation>
    <scope>NUCLEOTIDE SEQUENCE [LARGE SCALE GENOMIC DNA]</scope>
    <source>
        <strain evidence="2">K</strain>
    </source>
</reference>
<dbReference type="GeneID" id="94848923"/>
<evidence type="ECO:0000313" key="3">
    <source>
        <dbReference type="Proteomes" id="UP000179807"/>
    </source>
</evidence>
<dbReference type="EMBL" id="MLAK01000181">
    <property type="protein sequence ID" value="OHT15830.1"/>
    <property type="molecule type" value="Genomic_DNA"/>
</dbReference>
<proteinExistence type="predicted"/>
<dbReference type="RefSeq" id="XP_068368966.1">
    <property type="nucleotide sequence ID" value="XM_068514219.1"/>
</dbReference>
<dbReference type="AlphaFoldDB" id="A0A1J4L1J6"/>
<name>A0A1J4L1J6_9EUKA</name>